<dbReference type="InParanoid" id="G0MSD0"/>
<evidence type="ECO:0000256" key="1">
    <source>
        <dbReference type="SAM" id="Phobius"/>
    </source>
</evidence>
<dbReference type="GO" id="GO:0038022">
    <property type="term" value="F:G protein-coupled olfactory receptor activity"/>
    <property type="evidence" value="ECO:0007669"/>
    <property type="project" value="TreeGrafter"/>
</dbReference>
<dbReference type="Pfam" id="PF10326">
    <property type="entry name" value="7TM_GPCR_Str"/>
    <property type="match status" value="1"/>
</dbReference>
<dbReference type="GO" id="GO:0005886">
    <property type="term" value="C:plasma membrane"/>
    <property type="evidence" value="ECO:0007669"/>
    <property type="project" value="TreeGrafter"/>
</dbReference>
<dbReference type="AlphaFoldDB" id="G0MSD0"/>
<dbReference type="eggNOG" id="ENOG502TJJZ">
    <property type="taxonomic scope" value="Eukaryota"/>
</dbReference>
<feature type="transmembrane region" description="Helical" evidence="1">
    <location>
        <begin position="181"/>
        <end position="201"/>
    </location>
</feature>
<keyword evidence="1" id="KW-0812">Transmembrane</keyword>
<dbReference type="SUPFAM" id="SSF81321">
    <property type="entry name" value="Family A G protein-coupled receptor-like"/>
    <property type="match status" value="1"/>
</dbReference>
<keyword evidence="1" id="KW-1133">Transmembrane helix</keyword>
<dbReference type="OrthoDB" id="5799255at2759"/>
<evidence type="ECO:0000313" key="2">
    <source>
        <dbReference type="EMBL" id="EGT42516.1"/>
    </source>
</evidence>
<keyword evidence="3" id="KW-1185">Reference proteome</keyword>
<accession>G0MSD0</accession>
<sequence length="213" mass="24580">MSLLSFNFVYRYSIIHDKGCGRYWYVWPMISGFLLLTWICAAIFFVLPCDYFDFYFRDSVHKKYGLETMEIGYYAVVYVKENELTGLSEFYSPSVFCLGLVAFCQMITGCLIVFCGYYLYRNIKIASNFVSGVAAKVHKDLFWTLVLQTITPCFLVYIPGSILIVAPLLDTNADINKIEEIQPLLISIFPIIDTIIILVCFRGFRKALIGMYY</sequence>
<dbReference type="HOGENOM" id="CLU_1295406_0_0_1"/>
<evidence type="ECO:0008006" key="4">
    <source>
        <dbReference type="Google" id="ProtNLM"/>
    </source>
</evidence>
<gene>
    <name evidence="2" type="ORF">CAEBREN_30998</name>
</gene>
<organism evidence="3">
    <name type="scientific">Caenorhabditis brenneri</name>
    <name type="common">Nematode worm</name>
    <dbReference type="NCBI Taxonomy" id="135651"/>
    <lineage>
        <taxon>Eukaryota</taxon>
        <taxon>Metazoa</taxon>
        <taxon>Ecdysozoa</taxon>
        <taxon>Nematoda</taxon>
        <taxon>Chromadorea</taxon>
        <taxon>Rhabditida</taxon>
        <taxon>Rhabditina</taxon>
        <taxon>Rhabditomorpha</taxon>
        <taxon>Rhabditoidea</taxon>
        <taxon>Rhabditidae</taxon>
        <taxon>Peloderinae</taxon>
        <taxon>Caenorhabditis</taxon>
    </lineage>
</organism>
<dbReference type="PANTHER" id="PTHR22943:SF103">
    <property type="entry name" value="SEVEN TM RECEPTOR"/>
    <property type="match status" value="1"/>
</dbReference>
<reference evidence="3" key="1">
    <citation type="submission" date="2011-07" db="EMBL/GenBank/DDBJ databases">
        <authorList>
            <consortium name="Caenorhabditis brenneri Sequencing and Analysis Consortium"/>
            <person name="Wilson R.K."/>
        </authorList>
    </citation>
    <scope>NUCLEOTIDE SEQUENCE [LARGE SCALE GENOMIC DNA]</scope>
    <source>
        <strain evidence="3">PB2801</strain>
    </source>
</reference>
<feature type="transmembrane region" description="Helical" evidence="1">
    <location>
        <begin position="24"/>
        <end position="47"/>
    </location>
</feature>
<dbReference type="InterPro" id="IPR019428">
    <property type="entry name" value="7TM_GPCR_serpentine_rcpt_Str"/>
</dbReference>
<name>G0MSD0_CAEBE</name>
<feature type="transmembrane region" description="Helical" evidence="1">
    <location>
        <begin position="141"/>
        <end position="169"/>
    </location>
</feature>
<feature type="transmembrane region" description="Helical" evidence="1">
    <location>
        <begin position="90"/>
        <end position="120"/>
    </location>
</feature>
<evidence type="ECO:0000313" key="3">
    <source>
        <dbReference type="Proteomes" id="UP000008068"/>
    </source>
</evidence>
<proteinExistence type="predicted"/>
<keyword evidence="1" id="KW-0472">Membrane</keyword>
<dbReference type="Proteomes" id="UP000008068">
    <property type="component" value="Unassembled WGS sequence"/>
</dbReference>
<dbReference type="GO" id="GO:0042048">
    <property type="term" value="P:olfactory behavior"/>
    <property type="evidence" value="ECO:0007669"/>
    <property type="project" value="TreeGrafter"/>
</dbReference>
<dbReference type="EMBL" id="GL379809">
    <property type="protein sequence ID" value="EGT42516.1"/>
    <property type="molecule type" value="Genomic_DNA"/>
</dbReference>
<protein>
    <recommendedName>
        <fullName evidence="4">Seven TM Receptor</fullName>
    </recommendedName>
</protein>
<dbReference type="PANTHER" id="PTHR22943">
    <property type="entry name" value="7-TRANSMEMBRANE DOMAIN RECEPTOR C.ELEGANS"/>
    <property type="match status" value="1"/>
</dbReference>